<evidence type="ECO:0008006" key="4">
    <source>
        <dbReference type="Google" id="ProtNLM"/>
    </source>
</evidence>
<proteinExistence type="predicted"/>
<keyword evidence="1" id="KW-0732">Signal</keyword>
<dbReference type="OrthoDB" id="1263788at2"/>
<accession>A0A1T5G6T4</accession>
<evidence type="ECO:0000313" key="2">
    <source>
        <dbReference type="EMBL" id="SKC04108.1"/>
    </source>
</evidence>
<dbReference type="RefSeq" id="WP_079667783.1">
    <property type="nucleotide sequence ID" value="NZ_FUYZ01000010.1"/>
</dbReference>
<organism evidence="2 3">
    <name type="scientific">Soonwooa buanensis</name>
    <dbReference type="NCBI Taxonomy" id="619805"/>
    <lineage>
        <taxon>Bacteria</taxon>
        <taxon>Pseudomonadati</taxon>
        <taxon>Bacteroidota</taxon>
        <taxon>Flavobacteriia</taxon>
        <taxon>Flavobacteriales</taxon>
        <taxon>Weeksellaceae</taxon>
        <taxon>Chryseobacterium group</taxon>
        <taxon>Soonwooa</taxon>
    </lineage>
</organism>
<dbReference type="AlphaFoldDB" id="A0A1T5G6T4"/>
<dbReference type="STRING" id="619805.SAMN05660477_02593"/>
<sequence length="134" mass="14835">MKTNIKILSLSIFMFGLVGVFSTTKAQTSNHSELQEVTVKSGDGFGELRNLLKDNFDFNNPTFKEGIINSDVSFSLTPEGKISNVHAKGDCKNVSKEIENVLTHLLYKVDVSKLKSSMLADEYTFPVTVSIAQR</sequence>
<name>A0A1T5G6T4_9FLAO</name>
<dbReference type="Proteomes" id="UP000191112">
    <property type="component" value="Unassembled WGS sequence"/>
</dbReference>
<dbReference type="EMBL" id="FUYZ01000010">
    <property type="protein sequence ID" value="SKC04108.1"/>
    <property type="molecule type" value="Genomic_DNA"/>
</dbReference>
<feature type="signal peptide" evidence="1">
    <location>
        <begin position="1"/>
        <end position="26"/>
    </location>
</feature>
<gene>
    <name evidence="2" type="ORF">SAMN05660477_02593</name>
</gene>
<evidence type="ECO:0000256" key="1">
    <source>
        <dbReference type="SAM" id="SignalP"/>
    </source>
</evidence>
<evidence type="ECO:0000313" key="3">
    <source>
        <dbReference type="Proteomes" id="UP000191112"/>
    </source>
</evidence>
<feature type="chain" id="PRO_5013341285" description="TonB protein C-terminal" evidence="1">
    <location>
        <begin position="27"/>
        <end position="134"/>
    </location>
</feature>
<keyword evidence="3" id="KW-1185">Reference proteome</keyword>
<protein>
    <recommendedName>
        <fullName evidence="4">TonB protein C-terminal</fullName>
    </recommendedName>
</protein>
<reference evidence="2 3" key="1">
    <citation type="submission" date="2017-02" db="EMBL/GenBank/DDBJ databases">
        <authorList>
            <person name="Peterson S.W."/>
        </authorList>
    </citation>
    <scope>NUCLEOTIDE SEQUENCE [LARGE SCALE GENOMIC DNA]</scope>
    <source>
        <strain evidence="2 3">DSM 22323</strain>
    </source>
</reference>